<proteinExistence type="predicted"/>
<reference evidence="1" key="2">
    <citation type="submission" date="2020-09" db="EMBL/GenBank/DDBJ databases">
        <authorList>
            <person name="Sun Q."/>
            <person name="Zhou Y."/>
        </authorList>
    </citation>
    <scope>NUCLEOTIDE SEQUENCE</scope>
    <source>
        <strain evidence="1">CGMCC 1.15254</strain>
    </source>
</reference>
<organism evidence="1 2">
    <name type="scientific">Terasakiella brassicae</name>
    <dbReference type="NCBI Taxonomy" id="1634917"/>
    <lineage>
        <taxon>Bacteria</taxon>
        <taxon>Pseudomonadati</taxon>
        <taxon>Pseudomonadota</taxon>
        <taxon>Alphaproteobacteria</taxon>
        <taxon>Rhodospirillales</taxon>
        <taxon>Terasakiellaceae</taxon>
        <taxon>Terasakiella</taxon>
    </lineage>
</organism>
<gene>
    <name evidence="1" type="ORF">GCM10011332_14400</name>
</gene>
<dbReference type="AlphaFoldDB" id="A0A917F961"/>
<comment type="caution">
    <text evidence="1">The sequence shown here is derived from an EMBL/GenBank/DDBJ whole genome shotgun (WGS) entry which is preliminary data.</text>
</comment>
<reference evidence="1" key="1">
    <citation type="journal article" date="2014" name="Int. J. Syst. Evol. Microbiol.">
        <title>Complete genome sequence of Corynebacterium casei LMG S-19264T (=DSM 44701T), isolated from a smear-ripened cheese.</title>
        <authorList>
            <consortium name="US DOE Joint Genome Institute (JGI-PGF)"/>
            <person name="Walter F."/>
            <person name="Albersmeier A."/>
            <person name="Kalinowski J."/>
            <person name="Ruckert C."/>
        </authorList>
    </citation>
    <scope>NUCLEOTIDE SEQUENCE</scope>
    <source>
        <strain evidence="1">CGMCC 1.15254</strain>
    </source>
</reference>
<protein>
    <submittedName>
        <fullName evidence="1">Uncharacterized protein</fullName>
    </submittedName>
</protein>
<sequence length="132" mass="14923">MSQQDMEAIAQRLATIRDIIMDREGDDVQDQFEVAPFIIIVNIEGSGYADDEDVFTLIQVERGAPGMEELLACAVEDANEESYIIASEDENLLDQLDEACDKVYRHWHWLDMPNALAGSDIQDDDLDDDENI</sequence>
<evidence type="ECO:0000313" key="2">
    <source>
        <dbReference type="Proteomes" id="UP000632498"/>
    </source>
</evidence>
<name>A0A917F961_9PROT</name>
<keyword evidence="2" id="KW-1185">Reference proteome</keyword>
<evidence type="ECO:0000313" key="1">
    <source>
        <dbReference type="EMBL" id="GGF61727.1"/>
    </source>
</evidence>
<accession>A0A917F961</accession>
<dbReference type="Proteomes" id="UP000632498">
    <property type="component" value="Unassembled WGS sequence"/>
</dbReference>
<dbReference type="EMBL" id="BMHV01000008">
    <property type="protein sequence ID" value="GGF61727.1"/>
    <property type="molecule type" value="Genomic_DNA"/>
</dbReference>
<dbReference type="RefSeq" id="WP_188663284.1">
    <property type="nucleotide sequence ID" value="NZ_BMHV01000008.1"/>
</dbReference>